<name>A0A9W7JG73_HIBTR</name>
<proteinExistence type="predicted"/>
<comment type="caution">
    <text evidence="1">The sequence shown here is derived from an EMBL/GenBank/DDBJ whole genome shotgun (WGS) entry which is preliminary data.</text>
</comment>
<organism evidence="1 2">
    <name type="scientific">Hibiscus trionum</name>
    <name type="common">Flower of an hour</name>
    <dbReference type="NCBI Taxonomy" id="183268"/>
    <lineage>
        <taxon>Eukaryota</taxon>
        <taxon>Viridiplantae</taxon>
        <taxon>Streptophyta</taxon>
        <taxon>Embryophyta</taxon>
        <taxon>Tracheophyta</taxon>
        <taxon>Spermatophyta</taxon>
        <taxon>Magnoliopsida</taxon>
        <taxon>eudicotyledons</taxon>
        <taxon>Gunneridae</taxon>
        <taxon>Pentapetalae</taxon>
        <taxon>rosids</taxon>
        <taxon>malvids</taxon>
        <taxon>Malvales</taxon>
        <taxon>Malvaceae</taxon>
        <taxon>Malvoideae</taxon>
        <taxon>Hibiscus</taxon>
    </lineage>
</organism>
<evidence type="ECO:0000313" key="2">
    <source>
        <dbReference type="Proteomes" id="UP001165190"/>
    </source>
</evidence>
<gene>
    <name evidence="1" type="ORF">HRI_004921900</name>
</gene>
<sequence>MVDLLIVFFSAGFVNRFLENWGLETYSRKSKMKRMPRHVVRLNDDIEDEGKRLKNLVRGIFAGNGIKCC</sequence>
<dbReference type="Proteomes" id="UP001165190">
    <property type="component" value="Unassembled WGS sequence"/>
</dbReference>
<protein>
    <submittedName>
        <fullName evidence="1">Uncharacterized protein</fullName>
    </submittedName>
</protein>
<evidence type="ECO:0000313" key="1">
    <source>
        <dbReference type="EMBL" id="GMJ12527.1"/>
    </source>
</evidence>
<dbReference type="AlphaFoldDB" id="A0A9W7JG73"/>
<accession>A0A9W7JG73</accession>
<keyword evidence="2" id="KW-1185">Reference proteome</keyword>
<reference evidence="1" key="1">
    <citation type="submission" date="2023-05" db="EMBL/GenBank/DDBJ databases">
        <title>Genome and transcriptome analyses reveal genes involved in the formation of fine ridges on petal epidermal cells in Hibiscus trionum.</title>
        <authorList>
            <person name="Koshimizu S."/>
            <person name="Masuda S."/>
            <person name="Ishii T."/>
            <person name="Shirasu K."/>
            <person name="Hoshino A."/>
            <person name="Arita M."/>
        </authorList>
    </citation>
    <scope>NUCLEOTIDE SEQUENCE</scope>
    <source>
        <strain evidence="1">Hamamatsu line</strain>
    </source>
</reference>
<dbReference type="EMBL" id="BSYR01000064">
    <property type="protein sequence ID" value="GMJ12527.1"/>
    <property type="molecule type" value="Genomic_DNA"/>
</dbReference>